<dbReference type="EMBL" id="CAJVPS010002147">
    <property type="protein sequence ID" value="CAG8561387.1"/>
    <property type="molecule type" value="Genomic_DNA"/>
</dbReference>
<name>A0A9N9BEW8_9GLOM</name>
<dbReference type="Proteomes" id="UP000789508">
    <property type="component" value="Unassembled WGS sequence"/>
</dbReference>
<dbReference type="AlphaFoldDB" id="A0A9N9BEW8"/>
<evidence type="ECO:0000313" key="3">
    <source>
        <dbReference type="Proteomes" id="UP000789508"/>
    </source>
</evidence>
<organism evidence="2 3">
    <name type="scientific">Ambispora leptoticha</name>
    <dbReference type="NCBI Taxonomy" id="144679"/>
    <lineage>
        <taxon>Eukaryota</taxon>
        <taxon>Fungi</taxon>
        <taxon>Fungi incertae sedis</taxon>
        <taxon>Mucoromycota</taxon>
        <taxon>Glomeromycotina</taxon>
        <taxon>Glomeromycetes</taxon>
        <taxon>Archaeosporales</taxon>
        <taxon>Ambisporaceae</taxon>
        <taxon>Ambispora</taxon>
    </lineage>
</organism>
<evidence type="ECO:0000256" key="1">
    <source>
        <dbReference type="SAM" id="Phobius"/>
    </source>
</evidence>
<sequence length="102" mass="11387">MTSLEVSGIAPFLDFAGLLMFVQKISIYLLIGATFYYEVMALRAYFHASPSKTSTSSIIPTLLHVIRHLMKLLPIAMPIVVPNLTLNLPHATKTLQRRSKES</sequence>
<accession>A0A9N9BEW8</accession>
<keyword evidence="1" id="KW-0472">Membrane</keyword>
<evidence type="ECO:0000313" key="2">
    <source>
        <dbReference type="EMBL" id="CAG8561387.1"/>
    </source>
</evidence>
<proteinExistence type="predicted"/>
<protein>
    <submittedName>
        <fullName evidence="2">8291_t:CDS:1</fullName>
    </submittedName>
</protein>
<reference evidence="2" key="1">
    <citation type="submission" date="2021-06" db="EMBL/GenBank/DDBJ databases">
        <authorList>
            <person name="Kallberg Y."/>
            <person name="Tangrot J."/>
            <person name="Rosling A."/>
        </authorList>
    </citation>
    <scope>NUCLEOTIDE SEQUENCE</scope>
    <source>
        <strain evidence="2">FL130A</strain>
    </source>
</reference>
<feature type="transmembrane region" description="Helical" evidence="1">
    <location>
        <begin position="12"/>
        <end position="37"/>
    </location>
</feature>
<gene>
    <name evidence="2" type="ORF">ALEPTO_LOCUS6368</name>
</gene>
<keyword evidence="1" id="KW-0812">Transmembrane</keyword>
<comment type="caution">
    <text evidence="2">The sequence shown here is derived from an EMBL/GenBank/DDBJ whole genome shotgun (WGS) entry which is preliminary data.</text>
</comment>
<keyword evidence="1" id="KW-1133">Transmembrane helix</keyword>
<keyword evidence="3" id="KW-1185">Reference proteome</keyword>